<evidence type="ECO:0000256" key="3">
    <source>
        <dbReference type="ARBA" id="ARBA00038315"/>
    </source>
</evidence>
<feature type="compositionally biased region" description="Pro residues" evidence="4">
    <location>
        <begin position="1308"/>
        <end position="1325"/>
    </location>
</feature>
<evidence type="ECO:0000313" key="6">
    <source>
        <dbReference type="RefSeq" id="XP_018007211.1"/>
    </source>
</evidence>
<dbReference type="PANTHER" id="PTHR24112">
    <property type="entry name" value="LEUCINE-RICH REPEAT, ISOFORM F-RELATED"/>
    <property type="match status" value="1"/>
</dbReference>
<organism evidence="5 6">
    <name type="scientific">Hyalella azteca</name>
    <name type="common">Amphipod</name>
    <dbReference type="NCBI Taxonomy" id="294128"/>
    <lineage>
        <taxon>Eukaryota</taxon>
        <taxon>Metazoa</taxon>
        <taxon>Ecdysozoa</taxon>
        <taxon>Arthropoda</taxon>
        <taxon>Crustacea</taxon>
        <taxon>Multicrustacea</taxon>
        <taxon>Malacostraca</taxon>
        <taxon>Eumalacostraca</taxon>
        <taxon>Peracarida</taxon>
        <taxon>Amphipoda</taxon>
        <taxon>Senticaudata</taxon>
        <taxon>Talitrida</taxon>
        <taxon>Talitroidea</taxon>
        <taxon>Hyalellidae</taxon>
        <taxon>Hyalella</taxon>
    </lineage>
</organism>
<keyword evidence="1" id="KW-0433">Leucine-rich repeat</keyword>
<accession>A0A8B7N067</accession>
<feature type="region of interest" description="Disordered" evidence="4">
    <location>
        <begin position="1232"/>
        <end position="1253"/>
    </location>
</feature>
<dbReference type="InterPro" id="IPR051279">
    <property type="entry name" value="PP1-Reg/Actin-Interact_Protein"/>
</dbReference>
<feature type="compositionally biased region" description="Basic and acidic residues" evidence="4">
    <location>
        <begin position="1242"/>
        <end position="1253"/>
    </location>
</feature>
<evidence type="ECO:0000256" key="1">
    <source>
        <dbReference type="ARBA" id="ARBA00022614"/>
    </source>
</evidence>
<comment type="similarity">
    <text evidence="3">Belongs to the PPP1R37 family.</text>
</comment>
<sequence>MHPGMEFPYRVESMPDSPETEQPVSASDIVPGASDTETCVTTHTSPMSPSAMAADEICDASPEKDDLNQLDSINTEDQEQSPDVCQTVDLPIVTDESLAEESSTTDDQSSSLMPVLEELASLDEATSLTPVNINDAGAEAEIEQVPDFDPADSSPIDCENDGSGEISSLLEDFCSLKLPAESDSESGRAENFCSGSDGVPLNESIDYLSLTASEQEENVLCSDGSCLLLPTPQITDHDTVSPGSPGPPVENSNEAAPLAPAEWCEHCGALAPTASPSNCVSAESLCEVAPVTIEHLPHCQHYNLACDRQSVEGSLHHEFSRSTSDQSLVCEDIDASTAQKSLDFEDDSNKLGIFVAYDYSGKTSALCDDGTAEDAGQKQLPGTDESDGDSSAADVSEDTEEEQSNGSEVEVFSIEDLDGPINEDSTNLPITEIVENSLLLSGISPDHTNADSESSLENPAEPGHCTSPTDDTRPDNASVLEALTDNLILVPQPGVEAAENFGAEEQQQSGRTDVSSDCEAGDENVPKKDIFSQAISALENLTSKLTNIDLSPETCVSQSSMEIEGISQGNKALLADKFFSENLNFSSPVTCHDQPTSISNGSSVNSVQCTMKVSDSTGPSPEPSDLLDISCGISVFFEKCKNRREPSSAACSDSAADQTPLTIVSTIEKISSELEKSSIADCSYVPDVTAACSPDLVSEGTPSNNTALLSPERNYGILSSPRNFSILEETEDDVGTSKNEDLEKPLFKLPSEKVPNFKDPSHELVVTSAPCSPVPLSHRTSSMANIAQRKRKLNSCVRRRVSFPENDLQLITSYLEPVDPWERMKKSVESEEILEAYLSSCRSHNCQPIPSVVNQIAALPLNVPGRVECFSLRNCKLELSQCECLEEIFKRVQFVCIDLENCSLTDDTVIPLVDMIEFYDSTTQLNISGSSQIGMRGWQACSRMLKKNHSVRSLNARGTNLNEANMPILGKALKLGSRLHTLHLENCNLTGRPLVTLTAALKLNDTLVKLYLADNRLGSSDCIQIGNLMKTNLTIKLLDLRNNNLQDTGCAHVCEGIAEQSKTIAAAATSADLNSIKDKNKLGLNSLVLWNNHMTVSSAKFLAAMMLSSPSMETLNIGRNSVSNDGAIRLKDALLRNKSLKRLYLHATKIGDEGAVALAELIAESKNIERVDLRENSIKVAGLMALAHSLRHNTSIIQMDLNSNPRSEPLDELAEKHMSLLLEIKEYTQRNRTEAQALKPPLEGKKTDSEDYYHDPDFRKLSLSSEIEGSQTLEIPVAIPSPSCVQAVDVASGAGLATDEHKKYRSPSPSPCASPVPSPSLSPVPSSPYKNRFKVSKVTPVVSPAGSVTNSPILNENACAPLPPFSGSLISSVAVASSSAPTCTISTTSRPVFHHPQPATRNRFLSGGRFTVTRVCDKSIAASPISKCKSLSLSQIPQLESTENKEPSSPKIVISSPAKIERGFSLEESNTEEKQTNTPVVSLKSESQDEWDFSEPCVKTRSDSSESDEVFAESVSESEASTVVLRAPARAEADALSPGARPQKDLTDSGFLEESGVNTGELNINLPARTSQDGDRDSLFSNTSDPEGHSPLSAVPPCGEVKLLSPTNSVHPDSTSSSSADQVSSQAASEAAMSIPASLGLLFKLTGLSDECSQMNNSSRGKNSSVQNASPSVCEVTRQTKRAPLATIENGSLDTDSEDSELTTQSSDSTHSDEVRITLMEAAAEPLKAWGGDVEEQPTSESTQETAQYSDDQADGIERKSSDCDSEQSTLTAAPDESSLEGLS</sequence>
<proteinExistence type="inferred from homology"/>
<dbReference type="RefSeq" id="XP_018007212.1">
    <property type="nucleotide sequence ID" value="XM_018151723.2"/>
</dbReference>
<feature type="region of interest" description="Disordered" evidence="4">
    <location>
        <begin position="232"/>
        <end position="255"/>
    </location>
</feature>
<dbReference type="RefSeq" id="XP_018007211.1">
    <property type="nucleotide sequence ID" value="XM_018151722.2"/>
</dbReference>
<feature type="region of interest" description="Disordered" evidence="4">
    <location>
        <begin position="1653"/>
        <end position="1784"/>
    </location>
</feature>
<dbReference type="KEGG" id="hazt:108665012"/>
<feature type="region of interest" description="Disordered" evidence="4">
    <location>
        <begin position="502"/>
        <end position="523"/>
    </location>
</feature>
<keyword evidence="5" id="KW-1185">Reference proteome</keyword>
<evidence type="ECO:0000313" key="7">
    <source>
        <dbReference type="RefSeq" id="XP_018007212.1"/>
    </source>
</evidence>
<dbReference type="PANTHER" id="PTHR24112:SF9">
    <property type="entry name" value="PROTEIN PHOSPHATASE 1 REGULATORY SUBUNIT 37"/>
    <property type="match status" value="1"/>
</dbReference>
<dbReference type="SUPFAM" id="SSF52047">
    <property type="entry name" value="RNI-like"/>
    <property type="match status" value="1"/>
</dbReference>
<dbReference type="OrthoDB" id="10034042at2759"/>
<evidence type="ECO:0000313" key="8">
    <source>
        <dbReference type="RefSeq" id="XP_047739509.1"/>
    </source>
</evidence>
<reference evidence="6 7" key="1">
    <citation type="submission" date="2025-04" db="UniProtKB">
        <authorList>
            <consortium name="RefSeq"/>
        </authorList>
    </citation>
    <scope>IDENTIFICATION</scope>
    <source>
        <tissue evidence="6 7">Whole organism</tissue>
    </source>
</reference>
<protein>
    <submittedName>
        <fullName evidence="6 7">Uncharacterized protein LOC108665012</fullName>
    </submittedName>
</protein>
<dbReference type="Gene3D" id="3.80.10.10">
    <property type="entry name" value="Ribonuclease Inhibitor"/>
    <property type="match status" value="1"/>
</dbReference>
<feature type="region of interest" description="Disordered" evidence="4">
    <location>
        <begin position="1298"/>
        <end position="1325"/>
    </location>
</feature>
<feature type="region of interest" description="Disordered" evidence="4">
    <location>
        <begin position="444"/>
        <end position="476"/>
    </location>
</feature>
<feature type="region of interest" description="Disordered" evidence="4">
    <location>
        <begin position="370"/>
        <end position="428"/>
    </location>
</feature>
<dbReference type="SMART" id="SM00368">
    <property type="entry name" value="LRR_RI"/>
    <property type="match status" value="8"/>
</dbReference>
<feature type="compositionally biased region" description="Basic and acidic residues" evidence="4">
    <location>
        <begin position="1464"/>
        <end position="1475"/>
    </location>
</feature>
<feature type="compositionally biased region" description="Low complexity" evidence="4">
    <location>
        <begin position="1512"/>
        <end position="1521"/>
    </location>
</feature>
<keyword evidence="2" id="KW-0677">Repeat</keyword>
<dbReference type="Pfam" id="PF13516">
    <property type="entry name" value="LRR_6"/>
    <property type="match status" value="2"/>
</dbReference>
<name>A0A8B7N067_HYAAZ</name>
<dbReference type="Proteomes" id="UP000694843">
    <property type="component" value="Unplaced"/>
</dbReference>
<evidence type="ECO:0000313" key="5">
    <source>
        <dbReference type="Proteomes" id="UP000694843"/>
    </source>
</evidence>
<feature type="compositionally biased region" description="Polar residues" evidence="4">
    <location>
        <begin position="505"/>
        <end position="515"/>
    </location>
</feature>
<feature type="compositionally biased region" description="Low complexity" evidence="4">
    <location>
        <begin position="1614"/>
        <end position="1631"/>
    </location>
</feature>
<dbReference type="RefSeq" id="XP_047739509.1">
    <property type="nucleotide sequence ID" value="XM_047883553.1"/>
</dbReference>
<dbReference type="InterPro" id="IPR001611">
    <property type="entry name" value="Leu-rich_rpt"/>
</dbReference>
<feature type="compositionally biased region" description="Polar residues" evidence="4">
    <location>
        <begin position="35"/>
        <end position="48"/>
    </location>
</feature>
<dbReference type="GeneID" id="108665012"/>
<gene>
    <name evidence="6 7 8" type="primary">LOC108665012</name>
</gene>
<feature type="region of interest" description="Disordered" evidence="4">
    <location>
        <begin position="1464"/>
        <end position="1631"/>
    </location>
</feature>
<evidence type="ECO:0000256" key="2">
    <source>
        <dbReference type="ARBA" id="ARBA00022737"/>
    </source>
</evidence>
<feature type="compositionally biased region" description="Polar residues" evidence="4">
    <location>
        <begin position="1653"/>
        <end position="1671"/>
    </location>
</feature>
<dbReference type="InterPro" id="IPR032675">
    <property type="entry name" value="LRR_dom_sf"/>
</dbReference>
<evidence type="ECO:0000256" key="4">
    <source>
        <dbReference type="SAM" id="MobiDB-lite"/>
    </source>
</evidence>
<feature type="region of interest" description="Disordered" evidence="4">
    <location>
        <begin position="1"/>
        <end position="85"/>
    </location>
</feature>
<dbReference type="CDD" id="cd00116">
    <property type="entry name" value="LRR_RI"/>
    <property type="match status" value="1"/>
</dbReference>